<evidence type="ECO:0000313" key="1">
    <source>
        <dbReference type="EMBL" id="KAK9712182.1"/>
    </source>
</evidence>
<organism evidence="1 2">
    <name type="scientific">Popillia japonica</name>
    <name type="common">Japanese beetle</name>
    <dbReference type="NCBI Taxonomy" id="7064"/>
    <lineage>
        <taxon>Eukaryota</taxon>
        <taxon>Metazoa</taxon>
        <taxon>Ecdysozoa</taxon>
        <taxon>Arthropoda</taxon>
        <taxon>Hexapoda</taxon>
        <taxon>Insecta</taxon>
        <taxon>Pterygota</taxon>
        <taxon>Neoptera</taxon>
        <taxon>Endopterygota</taxon>
        <taxon>Coleoptera</taxon>
        <taxon>Polyphaga</taxon>
        <taxon>Scarabaeiformia</taxon>
        <taxon>Scarabaeidae</taxon>
        <taxon>Rutelinae</taxon>
        <taxon>Popillia</taxon>
    </lineage>
</organism>
<gene>
    <name evidence="1" type="ORF">QE152_g25019</name>
</gene>
<evidence type="ECO:0000313" key="2">
    <source>
        <dbReference type="Proteomes" id="UP001458880"/>
    </source>
</evidence>
<accession>A0AAW1K2Y3</accession>
<protein>
    <submittedName>
        <fullName evidence="1">Uncharacterized protein</fullName>
    </submittedName>
</protein>
<dbReference type="EMBL" id="JASPKY010000267">
    <property type="protein sequence ID" value="KAK9712182.1"/>
    <property type="molecule type" value="Genomic_DNA"/>
</dbReference>
<comment type="caution">
    <text evidence="1">The sequence shown here is derived from an EMBL/GenBank/DDBJ whole genome shotgun (WGS) entry which is preliminary data.</text>
</comment>
<proteinExistence type="predicted"/>
<keyword evidence="2" id="KW-1185">Reference proteome</keyword>
<dbReference type="Proteomes" id="UP001458880">
    <property type="component" value="Unassembled WGS sequence"/>
</dbReference>
<dbReference type="AlphaFoldDB" id="A0AAW1K2Y3"/>
<reference evidence="1 2" key="1">
    <citation type="journal article" date="2024" name="BMC Genomics">
        <title>De novo assembly and annotation of Popillia japonica's genome with initial clues to its potential as an invasive pest.</title>
        <authorList>
            <person name="Cucini C."/>
            <person name="Boschi S."/>
            <person name="Funari R."/>
            <person name="Cardaioli E."/>
            <person name="Iannotti N."/>
            <person name="Marturano G."/>
            <person name="Paoli F."/>
            <person name="Bruttini M."/>
            <person name="Carapelli A."/>
            <person name="Frati F."/>
            <person name="Nardi F."/>
        </authorList>
    </citation>
    <scope>NUCLEOTIDE SEQUENCE [LARGE SCALE GENOMIC DNA]</scope>
    <source>
        <strain evidence="1">DMR45628</strain>
    </source>
</reference>
<name>A0AAW1K2Y3_POPJA</name>
<sequence length="176" mass="19930">MDVAVGNPGGGLMRVEARAFSILLSSTSITVKGRTWKMSVPFLRSDVSNAMHEVNILNDPVQISQQENNNNLNNRLLAKRCLFGPANPIEVTKLLDENICVERERFKEKFGVDINAIEKKIDNKKALKRLVIKVDHDLKKKNELRGVLKPLNKQFKITDCFKLKKTTSSSPKDKEQ</sequence>